<sequence>MPVRLRISLQGKRNSRIMHIVASHAGASRDSKPLETLAIFSPRVNPDTGEKRVEWAVERMRYWLGVGAQPSKTVLALLERVRISHPRTLPRARLVVRNGADVVHF</sequence>
<keyword evidence="2 4" id="KW-0689">Ribosomal protein</keyword>
<protein>
    <submittedName>
        <fullName evidence="4">Ribosomal protein S16</fullName>
    </submittedName>
</protein>
<proteinExistence type="inferred from homology"/>
<dbReference type="InParanoid" id="A0A165F5S2"/>
<evidence type="ECO:0000256" key="1">
    <source>
        <dbReference type="ARBA" id="ARBA00006668"/>
    </source>
</evidence>
<dbReference type="Pfam" id="PF00886">
    <property type="entry name" value="Ribosomal_S16"/>
    <property type="match status" value="1"/>
</dbReference>
<evidence type="ECO:0000256" key="3">
    <source>
        <dbReference type="ARBA" id="ARBA00023274"/>
    </source>
</evidence>
<dbReference type="STRING" id="1353952.A0A165F5S2"/>
<dbReference type="GO" id="GO:0032543">
    <property type="term" value="P:mitochondrial translation"/>
    <property type="evidence" value="ECO:0007669"/>
    <property type="project" value="TreeGrafter"/>
</dbReference>
<accession>A0A165F5S2</accession>
<dbReference type="EMBL" id="KV423981">
    <property type="protein sequence ID" value="KZT56247.1"/>
    <property type="molecule type" value="Genomic_DNA"/>
</dbReference>
<dbReference type="NCBIfam" id="TIGR00002">
    <property type="entry name" value="S16"/>
    <property type="match status" value="1"/>
</dbReference>
<dbReference type="SUPFAM" id="SSF54565">
    <property type="entry name" value="Ribosomal protein S16"/>
    <property type="match status" value="1"/>
</dbReference>
<reference evidence="4 5" key="1">
    <citation type="journal article" date="2016" name="Mol. Biol. Evol.">
        <title>Comparative Genomics of Early-Diverging Mushroom-Forming Fungi Provides Insights into the Origins of Lignocellulose Decay Capabilities.</title>
        <authorList>
            <person name="Nagy L.G."/>
            <person name="Riley R."/>
            <person name="Tritt A."/>
            <person name="Adam C."/>
            <person name="Daum C."/>
            <person name="Floudas D."/>
            <person name="Sun H."/>
            <person name="Yadav J.S."/>
            <person name="Pangilinan J."/>
            <person name="Larsson K.H."/>
            <person name="Matsuura K."/>
            <person name="Barry K."/>
            <person name="Labutti K."/>
            <person name="Kuo R."/>
            <person name="Ohm R.A."/>
            <person name="Bhattacharya S.S."/>
            <person name="Shirouzu T."/>
            <person name="Yoshinaga Y."/>
            <person name="Martin F.M."/>
            <person name="Grigoriev I.V."/>
            <person name="Hibbett D.S."/>
        </authorList>
    </citation>
    <scope>NUCLEOTIDE SEQUENCE [LARGE SCALE GENOMIC DNA]</scope>
    <source>
        <strain evidence="4 5">HHB12733</strain>
    </source>
</reference>
<evidence type="ECO:0000256" key="2">
    <source>
        <dbReference type="ARBA" id="ARBA00022980"/>
    </source>
</evidence>
<evidence type="ECO:0000313" key="5">
    <source>
        <dbReference type="Proteomes" id="UP000076842"/>
    </source>
</evidence>
<dbReference type="InterPro" id="IPR000307">
    <property type="entry name" value="Ribosomal_bS16"/>
</dbReference>
<dbReference type="FunCoup" id="A0A165F5S2">
    <property type="interactions" value="278"/>
</dbReference>
<comment type="similarity">
    <text evidence="1">Belongs to the bacterial ribosomal protein bS16 family.</text>
</comment>
<dbReference type="PANTHER" id="PTHR12919:SF20">
    <property type="entry name" value="SMALL RIBOSOMAL SUBUNIT PROTEIN BS16M"/>
    <property type="match status" value="1"/>
</dbReference>
<dbReference type="Proteomes" id="UP000076842">
    <property type="component" value="Unassembled WGS sequence"/>
</dbReference>
<dbReference type="Gene3D" id="3.30.1320.10">
    <property type="match status" value="1"/>
</dbReference>
<evidence type="ECO:0000313" key="4">
    <source>
        <dbReference type="EMBL" id="KZT56247.1"/>
    </source>
</evidence>
<dbReference type="AlphaFoldDB" id="A0A165F5S2"/>
<dbReference type="PANTHER" id="PTHR12919">
    <property type="entry name" value="30S RIBOSOMAL PROTEIN S16"/>
    <property type="match status" value="1"/>
</dbReference>
<gene>
    <name evidence="4" type="ORF">CALCODRAFT_471345</name>
</gene>
<dbReference type="OrthoDB" id="407221at2759"/>
<organism evidence="4 5">
    <name type="scientific">Calocera cornea HHB12733</name>
    <dbReference type="NCBI Taxonomy" id="1353952"/>
    <lineage>
        <taxon>Eukaryota</taxon>
        <taxon>Fungi</taxon>
        <taxon>Dikarya</taxon>
        <taxon>Basidiomycota</taxon>
        <taxon>Agaricomycotina</taxon>
        <taxon>Dacrymycetes</taxon>
        <taxon>Dacrymycetales</taxon>
        <taxon>Dacrymycetaceae</taxon>
        <taxon>Calocera</taxon>
    </lineage>
</organism>
<keyword evidence="3" id="KW-0687">Ribonucleoprotein</keyword>
<keyword evidence="5" id="KW-1185">Reference proteome</keyword>
<name>A0A165F5S2_9BASI</name>
<dbReference type="GO" id="GO:0005763">
    <property type="term" value="C:mitochondrial small ribosomal subunit"/>
    <property type="evidence" value="ECO:0007669"/>
    <property type="project" value="TreeGrafter"/>
</dbReference>
<dbReference type="GO" id="GO:0003735">
    <property type="term" value="F:structural constituent of ribosome"/>
    <property type="evidence" value="ECO:0007669"/>
    <property type="project" value="InterPro"/>
</dbReference>
<dbReference type="InterPro" id="IPR023803">
    <property type="entry name" value="Ribosomal_bS16_dom_sf"/>
</dbReference>